<proteinExistence type="predicted"/>
<evidence type="ECO:0000313" key="1">
    <source>
        <dbReference type="EMBL" id="CDH54883.1"/>
    </source>
</evidence>
<dbReference type="GO" id="GO:0005634">
    <property type="term" value="C:nucleus"/>
    <property type="evidence" value="ECO:0007669"/>
    <property type="project" value="TreeGrafter"/>
</dbReference>
<dbReference type="PANTHER" id="PTHR31859">
    <property type="entry name" value="TETRATRICOPEPTIDE REPEAT PROTEIN 39 FAMILY MEMBER"/>
    <property type="match status" value="1"/>
</dbReference>
<dbReference type="InterPro" id="IPR011990">
    <property type="entry name" value="TPR-like_helical_dom_sf"/>
</dbReference>
<sequence>MSSPLLNNSSRSSSWSSLKTTTINLDEQQLFDDMHAARHALDLFLNSRIVEAEAILRPELCKTSMYYSLGKAVLLALKSMMTFQAADFGEAIVALKQTVQLANTVISKSQSAESNGWFLDGLTSWIKGGLTVERLENMKPIARHAELIQAEAHLLKAMLCIVHDESLMSFLREGLNIRQSYIAYTVLESFIQQTKIPLDPHFTSGVCFGIGSFKLMLSLLPKTVLRLVEFIGFSGDRTQGMKLLESNGGWDEYKRTGNEPELQGPGEGLRRQFSDMMLINYHLVIAKLVPVSDADEPLASAVLDYNLKLYPNGVIFLFFLGRKLFCETKLDEADEAYTRAINTQKDWIQLQHIGYWERGCISMVRGDWKSAVDIYDILHKESNWSKAVYMYFKGVALFMLAQTEQDGSKRKDLISQAHDIMEKVPESRQKIAGKSIPLEKFIARKARKFMDQANYLLLPDLEVLNAFGISDYIPIPLLRANIHRIDQELNNAPHAPADDVCLAYYLRSVMARRLYIRSSDNQQEQQQMRDIHRQSIQNVYKQAHDIVLDHYIYYFSRYEEARMMILDGDYDGAEASINVILKANEKGQYNIGKGAKAKSKYSLENSLLFRCHNCQTEIQTLRASATKLIKSEHSTGSSDSFASATSS</sequence>
<dbReference type="Proteomes" id="UP000027586">
    <property type="component" value="Unassembled WGS sequence"/>
</dbReference>
<comment type="caution">
    <text evidence="2">The sequence shown here is derived from an EMBL/GenBank/DDBJ whole genome shotgun (WGS) entry which is preliminary data.</text>
</comment>
<dbReference type="VEuPathDB" id="FungiDB:LCOR_10416.1"/>
<keyword evidence="3" id="KW-1185">Reference proteome</keyword>
<dbReference type="InterPro" id="IPR019412">
    <property type="entry name" value="IML2/TPR_39"/>
</dbReference>
<dbReference type="OrthoDB" id="43460at2759"/>
<organism evidence="2 3">
    <name type="scientific">Lichtheimia corymbifera JMRC:FSU:9682</name>
    <dbReference type="NCBI Taxonomy" id="1263082"/>
    <lineage>
        <taxon>Eukaryota</taxon>
        <taxon>Fungi</taxon>
        <taxon>Fungi incertae sedis</taxon>
        <taxon>Mucoromycota</taxon>
        <taxon>Mucoromycotina</taxon>
        <taxon>Mucoromycetes</taxon>
        <taxon>Mucorales</taxon>
        <taxon>Lichtheimiaceae</taxon>
        <taxon>Lichtheimia</taxon>
    </lineage>
</organism>
<dbReference type="AlphaFoldDB" id="A0A068SBE5"/>
<reference evidence="2 3" key="1">
    <citation type="submission" date="2013-08" db="EMBL/GenBank/DDBJ databases">
        <title>Gene expansion shapes genome architecture in the human pathogen Lichtheimia corymbifera: an evolutionary genomics analysis in the ancient terrestrial Mucorales (Mucoromycotina).</title>
        <authorList>
            <person name="Schwartze V.U."/>
            <person name="Winter S."/>
            <person name="Shelest E."/>
            <person name="Marcet-Houben M."/>
            <person name="Horn F."/>
            <person name="Wehner S."/>
            <person name="Hoffmann K."/>
            <person name="Riege K."/>
            <person name="Sammeth M."/>
            <person name="Nowrousian M."/>
            <person name="Valiante V."/>
            <person name="Linde J."/>
            <person name="Jacobsen I.D."/>
            <person name="Marz M."/>
            <person name="Brakhage A.A."/>
            <person name="Gabaldon T."/>
            <person name="Bocker S."/>
            <person name="Voigt K."/>
        </authorList>
    </citation>
    <scope>NUCLEOTIDE SEQUENCE [LARGE SCALE GENOMIC DNA]</scope>
    <source>
        <strain evidence="2">FSU 9682</strain>
        <strain evidence="3">JMRC:FSU:9682</strain>
    </source>
</reference>
<evidence type="ECO:0000313" key="2">
    <source>
        <dbReference type="EMBL" id="CDH59609.1"/>
    </source>
</evidence>
<accession>A0A068SBE5</accession>
<dbReference type="GO" id="GO:0005829">
    <property type="term" value="C:cytosol"/>
    <property type="evidence" value="ECO:0007669"/>
    <property type="project" value="TreeGrafter"/>
</dbReference>
<name>A0A068SBE5_9FUNG</name>
<evidence type="ECO:0000313" key="3">
    <source>
        <dbReference type="Proteomes" id="UP000027586"/>
    </source>
</evidence>
<dbReference type="EMBL" id="CBTN010000026">
    <property type="protein sequence ID" value="CDH54883.1"/>
    <property type="molecule type" value="Genomic_DNA"/>
</dbReference>
<dbReference type="VEuPathDB" id="FungiDB:LCOR_06095.1"/>
<dbReference type="SUPFAM" id="SSF48452">
    <property type="entry name" value="TPR-like"/>
    <property type="match status" value="1"/>
</dbReference>
<gene>
    <name evidence="1" type="ORF">LCOR_06095.1</name>
    <name evidence="2" type="ORF">LCOR_10416.1</name>
</gene>
<dbReference type="Pfam" id="PF10300">
    <property type="entry name" value="Iml2-TPR_39"/>
    <property type="match status" value="1"/>
</dbReference>
<dbReference type="PANTHER" id="PTHR31859:SF1">
    <property type="entry name" value="TETRATRICOPEPTIDE REPEAT PROTEIN 39C"/>
    <property type="match status" value="1"/>
</dbReference>
<dbReference type="GO" id="GO:0005741">
    <property type="term" value="C:mitochondrial outer membrane"/>
    <property type="evidence" value="ECO:0007669"/>
    <property type="project" value="TreeGrafter"/>
</dbReference>
<dbReference type="EMBL" id="CBTN010000072">
    <property type="protein sequence ID" value="CDH59609.1"/>
    <property type="molecule type" value="Genomic_DNA"/>
</dbReference>
<protein>
    <submittedName>
        <fullName evidence="2">Outer membrane mitochondrial tetratricopeptiderepeat protein 39</fullName>
    </submittedName>
</protein>